<evidence type="ECO:0000313" key="3">
    <source>
        <dbReference type="Proteomes" id="UP000239576"/>
    </source>
</evidence>
<dbReference type="InterPro" id="IPR004386">
    <property type="entry name" value="Toxin_YafQ-like"/>
</dbReference>
<dbReference type="InterPro" id="IPR007712">
    <property type="entry name" value="RelE/ParE_toxin"/>
</dbReference>
<name>A0A2T1DXR1_9CYAN</name>
<dbReference type="Gene3D" id="3.30.2310.20">
    <property type="entry name" value="RelE-like"/>
    <property type="match status" value="1"/>
</dbReference>
<gene>
    <name evidence="2" type="ORF">C7B82_24060</name>
</gene>
<dbReference type="Pfam" id="PF15738">
    <property type="entry name" value="YafQ_toxin"/>
    <property type="match status" value="1"/>
</dbReference>
<accession>A0A2T1DXR1</accession>
<dbReference type="SUPFAM" id="SSF143011">
    <property type="entry name" value="RelE-like"/>
    <property type="match status" value="1"/>
</dbReference>
<dbReference type="OrthoDB" id="462654at2"/>
<protein>
    <submittedName>
        <fullName evidence="2">Type II toxin-antitoxin system mRNA interferase toxin, RelE/StbE family</fullName>
    </submittedName>
</protein>
<reference evidence="2 3" key="2">
    <citation type="submission" date="2018-03" db="EMBL/GenBank/DDBJ databases">
        <title>The ancient ancestry and fast evolution of plastids.</title>
        <authorList>
            <person name="Moore K.R."/>
            <person name="Magnabosco C."/>
            <person name="Momper L."/>
            <person name="Gold D.A."/>
            <person name="Bosak T."/>
            <person name="Fournier G.P."/>
        </authorList>
    </citation>
    <scope>NUCLEOTIDE SEQUENCE [LARGE SCALE GENOMIC DNA]</scope>
    <source>
        <strain evidence="2 3">ULC18</strain>
    </source>
</reference>
<dbReference type="InterPro" id="IPR035093">
    <property type="entry name" value="RelE/ParE_toxin_dom_sf"/>
</dbReference>
<comment type="caution">
    <text evidence="2">The sequence shown here is derived from an EMBL/GenBank/DDBJ whole genome shotgun (WGS) entry which is preliminary data.</text>
</comment>
<dbReference type="NCBIfam" id="TIGR02385">
    <property type="entry name" value="RelE_StbE"/>
    <property type="match status" value="1"/>
</dbReference>
<keyword evidence="3" id="KW-1185">Reference proteome</keyword>
<sequence length="94" mass="11091">MRVLIFDESFRRALKRRCKNRPKLQANVLTALSLLEIDPFSPTLKTHKLQGELKDLWSCSVAYDFRIVFYFQQLEDEEEEAIVLVDIGTHDEVY</sequence>
<reference evidence="3" key="1">
    <citation type="submission" date="2018-02" db="EMBL/GenBank/DDBJ databases">
        <authorList>
            <person name="Moore K."/>
            <person name="Momper L."/>
        </authorList>
    </citation>
    <scope>NUCLEOTIDE SEQUENCE [LARGE SCALE GENOMIC DNA]</scope>
    <source>
        <strain evidence="3">ULC18</strain>
    </source>
</reference>
<dbReference type="Proteomes" id="UP000239576">
    <property type="component" value="Unassembled WGS sequence"/>
</dbReference>
<dbReference type="RefSeq" id="WP_106259255.1">
    <property type="nucleotide sequence ID" value="NZ_CAWNSW010000035.1"/>
</dbReference>
<evidence type="ECO:0000313" key="2">
    <source>
        <dbReference type="EMBL" id="PSB25249.1"/>
    </source>
</evidence>
<proteinExistence type="predicted"/>
<evidence type="ECO:0000256" key="1">
    <source>
        <dbReference type="ARBA" id="ARBA00022649"/>
    </source>
</evidence>
<keyword evidence="1" id="KW-1277">Toxin-antitoxin system</keyword>
<dbReference type="EMBL" id="PVWK01000127">
    <property type="protein sequence ID" value="PSB25249.1"/>
    <property type="molecule type" value="Genomic_DNA"/>
</dbReference>
<dbReference type="AlphaFoldDB" id="A0A2T1DXR1"/>
<organism evidence="2 3">
    <name type="scientific">Stenomitos frigidus ULC18</name>
    <dbReference type="NCBI Taxonomy" id="2107698"/>
    <lineage>
        <taxon>Bacteria</taxon>
        <taxon>Bacillati</taxon>
        <taxon>Cyanobacteriota</taxon>
        <taxon>Cyanophyceae</taxon>
        <taxon>Leptolyngbyales</taxon>
        <taxon>Leptolyngbyaceae</taxon>
        <taxon>Stenomitos</taxon>
    </lineage>
</organism>